<protein>
    <submittedName>
        <fullName evidence="1">Uncharacterized protein</fullName>
    </submittedName>
</protein>
<accession>A0A1X7V9K3</accession>
<proteinExistence type="predicted"/>
<dbReference type="InParanoid" id="A0A1X7V9K3"/>
<dbReference type="AlphaFoldDB" id="A0A1X7V9K3"/>
<evidence type="ECO:0000313" key="1">
    <source>
        <dbReference type="EnsemblMetazoa" id="Aqu2.1.36663_001"/>
    </source>
</evidence>
<name>A0A1X7V9K3_AMPQE</name>
<reference evidence="1" key="1">
    <citation type="submission" date="2017-05" db="UniProtKB">
        <authorList>
            <consortium name="EnsemblMetazoa"/>
        </authorList>
    </citation>
    <scope>IDENTIFICATION</scope>
</reference>
<sequence>MKSTKDELREAVGAVSPNKAIQKVTAARGGLMNSKSAGKLPLRQQQIYNKNQKRKLEFSPSNGCTRGSGRNLLYVIMQQCKLTDKIDRYIQEVTCAPEPMAILATQQQLFDLEWFCCGNEEFCVMGVYPTFKLGDFSVTPIVDQHFLVKDKSLENLLKNIEGIHREGLVDCTRNDEFYAMLSELKDTWLQREPSSSTTETIYDWFIKFKAGDFCSSTVRPLREAAGLGKPPAGYFTNPNESINSALKNKTNYKKPAFVKLMREFVTKQQEEVEKAVIGGGNIPYKYLIKSLKLQMTKAKELLANPNAISTVPGGSDKDKFVLFKSGTTPHLVKQFSKSCSLKNGELQPYLFCYDNLHGKRPVNLFQAAKHDMPPGAGCKGRKPNCVRSRKSRPITKYIALSPSMLQNSIQSVSACVSPPTVFLDHIVTPTAAASPIASNPIYPNTFSPSSLNETPATWNPIAVCSPIFPKPPMPFKLVFTSGNISVCQGCRQRFPRSTNGSIIDAPYNIVIRHEESCSFQNPTTKIMQTKSGNAYYHAYSNGIQSKWPHFNGLQVEIDETTEDKLSQSHRANLLQFGTILPL</sequence>
<dbReference type="EnsemblMetazoa" id="Aqu2.1.36663_001">
    <property type="protein sequence ID" value="Aqu2.1.36663_001"/>
    <property type="gene ID" value="Aqu2.1.36663"/>
</dbReference>
<organism evidence="1">
    <name type="scientific">Amphimedon queenslandica</name>
    <name type="common">Sponge</name>
    <dbReference type="NCBI Taxonomy" id="400682"/>
    <lineage>
        <taxon>Eukaryota</taxon>
        <taxon>Metazoa</taxon>
        <taxon>Porifera</taxon>
        <taxon>Demospongiae</taxon>
        <taxon>Heteroscleromorpha</taxon>
        <taxon>Haplosclerida</taxon>
        <taxon>Niphatidae</taxon>
        <taxon>Amphimedon</taxon>
    </lineage>
</organism>